<organism evidence="2 3">
    <name type="scientific">Asparagus officinalis</name>
    <name type="common">Garden asparagus</name>
    <dbReference type="NCBI Taxonomy" id="4686"/>
    <lineage>
        <taxon>Eukaryota</taxon>
        <taxon>Viridiplantae</taxon>
        <taxon>Streptophyta</taxon>
        <taxon>Embryophyta</taxon>
        <taxon>Tracheophyta</taxon>
        <taxon>Spermatophyta</taxon>
        <taxon>Magnoliopsida</taxon>
        <taxon>Liliopsida</taxon>
        <taxon>Asparagales</taxon>
        <taxon>Asparagaceae</taxon>
        <taxon>Asparagoideae</taxon>
        <taxon>Asparagus</taxon>
    </lineage>
</organism>
<dbReference type="InterPro" id="IPR023214">
    <property type="entry name" value="HAD_sf"/>
</dbReference>
<dbReference type="Gene3D" id="3.40.50.1000">
    <property type="entry name" value="HAD superfamily/HAD-like"/>
    <property type="match status" value="1"/>
</dbReference>
<reference evidence="3" key="1">
    <citation type="journal article" date="2017" name="Nat. Commun.">
        <title>The asparagus genome sheds light on the origin and evolution of a young Y chromosome.</title>
        <authorList>
            <person name="Harkess A."/>
            <person name="Zhou J."/>
            <person name="Xu C."/>
            <person name="Bowers J.E."/>
            <person name="Van der Hulst R."/>
            <person name="Ayyampalayam S."/>
            <person name="Mercati F."/>
            <person name="Riccardi P."/>
            <person name="McKain M.R."/>
            <person name="Kakrana A."/>
            <person name="Tang H."/>
            <person name="Ray J."/>
            <person name="Groenendijk J."/>
            <person name="Arikit S."/>
            <person name="Mathioni S.M."/>
            <person name="Nakano M."/>
            <person name="Shan H."/>
            <person name="Telgmann-Rauber A."/>
            <person name="Kanno A."/>
            <person name="Yue Z."/>
            <person name="Chen H."/>
            <person name="Li W."/>
            <person name="Chen Y."/>
            <person name="Xu X."/>
            <person name="Zhang Y."/>
            <person name="Luo S."/>
            <person name="Chen H."/>
            <person name="Gao J."/>
            <person name="Mao Z."/>
            <person name="Pires J.C."/>
            <person name="Luo M."/>
            <person name="Kudrna D."/>
            <person name="Wing R.A."/>
            <person name="Meyers B.C."/>
            <person name="Yi K."/>
            <person name="Kong H."/>
            <person name="Lavrijsen P."/>
            <person name="Sunseri F."/>
            <person name="Falavigna A."/>
            <person name="Ye Y."/>
            <person name="Leebens-Mack J.H."/>
            <person name="Chen G."/>
        </authorList>
    </citation>
    <scope>NUCLEOTIDE SEQUENCE [LARGE SCALE GENOMIC DNA]</scope>
    <source>
        <strain evidence="3">cv. DH0086</strain>
    </source>
</reference>
<sequence>MNKLFESQPQENNQFNSVGARVAEGLPLAVTLSLAFAMKKLMDDKALVRHLFACETMGSSECICTDKMGTLITNHMVVDKIGFLGKKSI</sequence>
<proteinExistence type="predicted"/>
<dbReference type="Gene3D" id="3.40.1110.10">
    <property type="entry name" value="Calcium-transporting ATPase, cytoplasmic domain N"/>
    <property type="match status" value="1"/>
</dbReference>
<dbReference type="GO" id="GO:0005388">
    <property type="term" value="F:P-type calcium transporter activity"/>
    <property type="evidence" value="ECO:0007669"/>
    <property type="project" value="TreeGrafter"/>
</dbReference>
<dbReference type="GO" id="GO:0000166">
    <property type="term" value="F:nucleotide binding"/>
    <property type="evidence" value="ECO:0007669"/>
    <property type="project" value="InterPro"/>
</dbReference>
<dbReference type="PANTHER" id="PTHR24093">
    <property type="entry name" value="CATION TRANSPORTING ATPASE"/>
    <property type="match status" value="1"/>
</dbReference>
<dbReference type="EMBL" id="CM007387">
    <property type="protein sequence ID" value="ONK64820.1"/>
    <property type="molecule type" value="Genomic_DNA"/>
</dbReference>
<dbReference type="Gramene" id="ONK64820">
    <property type="protein sequence ID" value="ONK64820"/>
    <property type="gene ID" value="A4U43_C07F30310"/>
</dbReference>
<gene>
    <name evidence="2" type="ORF">A4U43_C07F30310</name>
</gene>
<evidence type="ECO:0000313" key="3">
    <source>
        <dbReference type="Proteomes" id="UP000243459"/>
    </source>
</evidence>
<dbReference type="Proteomes" id="UP000243459">
    <property type="component" value="Chromosome 7"/>
</dbReference>
<protein>
    <submittedName>
        <fullName evidence="2">Uncharacterized protein</fullName>
    </submittedName>
</protein>
<evidence type="ECO:0000256" key="1">
    <source>
        <dbReference type="ARBA" id="ARBA00022842"/>
    </source>
</evidence>
<dbReference type="Gene3D" id="1.20.1110.10">
    <property type="entry name" value="Calcium-transporting ATPase, transmembrane domain"/>
    <property type="match status" value="1"/>
</dbReference>
<dbReference type="SUPFAM" id="SSF81665">
    <property type="entry name" value="Calcium ATPase, transmembrane domain M"/>
    <property type="match status" value="1"/>
</dbReference>
<evidence type="ECO:0000313" key="2">
    <source>
        <dbReference type="EMBL" id="ONK64820.1"/>
    </source>
</evidence>
<name>A0A5P1EL98_ASPOF</name>
<dbReference type="AlphaFoldDB" id="A0A5P1EL98"/>
<dbReference type="InterPro" id="IPR023299">
    <property type="entry name" value="ATPase_P-typ_cyto_dom_N"/>
</dbReference>
<dbReference type="PANTHER" id="PTHR24093:SF462">
    <property type="entry name" value="CALCIUM-TRANSPORTING ATPASE 11, PLASMA MEMBRANE-TYPE-RELATED"/>
    <property type="match status" value="1"/>
</dbReference>
<dbReference type="InterPro" id="IPR023298">
    <property type="entry name" value="ATPase_P-typ_TM_dom_sf"/>
</dbReference>
<keyword evidence="3" id="KW-1185">Reference proteome</keyword>
<accession>A0A5P1EL98</accession>
<keyword evidence="1" id="KW-0460">Magnesium</keyword>
<dbReference type="GO" id="GO:0005886">
    <property type="term" value="C:plasma membrane"/>
    <property type="evidence" value="ECO:0007669"/>
    <property type="project" value="TreeGrafter"/>
</dbReference>